<accession>A0A811NZ13</accession>
<dbReference type="Proteomes" id="UP000604825">
    <property type="component" value="Unassembled WGS sequence"/>
</dbReference>
<keyword evidence="4" id="KW-1185">Reference proteome</keyword>
<evidence type="ECO:0000313" key="3">
    <source>
        <dbReference type="EMBL" id="CAD6231102.1"/>
    </source>
</evidence>
<organism evidence="3 4">
    <name type="scientific">Miscanthus lutarioriparius</name>
    <dbReference type="NCBI Taxonomy" id="422564"/>
    <lineage>
        <taxon>Eukaryota</taxon>
        <taxon>Viridiplantae</taxon>
        <taxon>Streptophyta</taxon>
        <taxon>Embryophyta</taxon>
        <taxon>Tracheophyta</taxon>
        <taxon>Spermatophyta</taxon>
        <taxon>Magnoliopsida</taxon>
        <taxon>Liliopsida</taxon>
        <taxon>Poales</taxon>
        <taxon>Poaceae</taxon>
        <taxon>PACMAD clade</taxon>
        <taxon>Panicoideae</taxon>
        <taxon>Andropogonodae</taxon>
        <taxon>Andropogoneae</taxon>
        <taxon>Saccharinae</taxon>
        <taxon>Miscanthus</taxon>
    </lineage>
</organism>
<feature type="transmembrane region" description="Helical" evidence="1">
    <location>
        <begin position="37"/>
        <end position="59"/>
    </location>
</feature>
<proteinExistence type="predicted"/>
<feature type="signal peptide" evidence="2">
    <location>
        <begin position="1"/>
        <end position="27"/>
    </location>
</feature>
<evidence type="ECO:0000313" key="4">
    <source>
        <dbReference type="Proteomes" id="UP000604825"/>
    </source>
</evidence>
<protein>
    <submittedName>
        <fullName evidence="3">Uncharacterized protein</fullName>
    </submittedName>
</protein>
<dbReference type="PANTHER" id="PTHR46610:SF9">
    <property type="match status" value="1"/>
</dbReference>
<keyword evidence="1" id="KW-1133">Transmembrane helix</keyword>
<dbReference type="EMBL" id="CAJGYO010000005">
    <property type="protein sequence ID" value="CAD6231102.1"/>
    <property type="molecule type" value="Genomic_DNA"/>
</dbReference>
<dbReference type="AlphaFoldDB" id="A0A811NZ13"/>
<dbReference type="InterPro" id="IPR045501">
    <property type="entry name" value="DUF6490"/>
</dbReference>
<comment type="caution">
    <text evidence="3">The sequence shown here is derived from an EMBL/GenBank/DDBJ whole genome shotgun (WGS) entry which is preliminary data.</text>
</comment>
<keyword evidence="1" id="KW-0812">Transmembrane</keyword>
<dbReference type="Pfam" id="PF20100">
    <property type="entry name" value="DUF6490"/>
    <property type="match status" value="1"/>
</dbReference>
<name>A0A811NZ13_9POAL</name>
<dbReference type="PANTHER" id="PTHR46610">
    <property type="entry name" value="OS05G0181300 PROTEIN"/>
    <property type="match status" value="1"/>
</dbReference>
<evidence type="ECO:0000256" key="2">
    <source>
        <dbReference type="SAM" id="SignalP"/>
    </source>
</evidence>
<feature type="transmembrane region" description="Helical" evidence="1">
    <location>
        <begin position="98"/>
        <end position="122"/>
    </location>
</feature>
<reference evidence="3" key="1">
    <citation type="submission" date="2020-10" db="EMBL/GenBank/DDBJ databases">
        <authorList>
            <person name="Han B."/>
            <person name="Lu T."/>
            <person name="Zhao Q."/>
            <person name="Huang X."/>
            <person name="Zhao Y."/>
        </authorList>
    </citation>
    <scope>NUCLEOTIDE SEQUENCE</scope>
</reference>
<keyword evidence="1" id="KW-0472">Membrane</keyword>
<feature type="transmembrane region" description="Helical" evidence="1">
    <location>
        <begin position="71"/>
        <end position="92"/>
    </location>
</feature>
<sequence length="141" mass="14909">MWVFTGPPSSALAALALALFLLNSSVAMRRALGRGDAWVAAFVAAATVLVTALLATVRAHERAREERRRGLFKAAAWAQSAALTAIFAHRVAAALAQAPAMACLVWTMAGTTIAGGFFCLFLHGRRDDTDVVAGDRDARRA</sequence>
<feature type="chain" id="PRO_5032318618" evidence="2">
    <location>
        <begin position="28"/>
        <end position="141"/>
    </location>
</feature>
<gene>
    <name evidence="3" type="ORF">NCGR_LOCUS21221</name>
</gene>
<keyword evidence="2" id="KW-0732">Signal</keyword>
<evidence type="ECO:0000256" key="1">
    <source>
        <dbReference type="SAM" id="Phobius"/>
    </source>
</evidence>